<dbReference type="Proteomes" id="UP000176404">
    <property type="component" value="Unassembled WGS sequence"/>
</dbReference>
<accession>A0A1F8B870</accession>
<gene>
    <name evidence="1" type="ORF">A2892_02860</name>
</gene>
<reference evidence="1 2" key="1">
    <citation type="journal article" date="2016" name="Nat. Commun.">
        <title>Thousands of microbial genomes shed light on interconnected biogeochemical processes in an aquifer system.</title>
        <authorList>
            <person name="Anantharaman K."/>
            <person name="Brown C.T."/>
            <person name="Hug L.A."/>
            <person name="Sharon I."/>
            <person name="Castelle C.J."/>
            <person name="Probst A.J."/>
            <person name="Thomas B.C."/>
            <person name="Singh A."/>
            <person name="Wilkins M.J."/>
            <person name="Karaoz U."/>
            <person name="Brodie E.L."/>
            <person name="Williams K.H."/>
            <person name="Hubbard S.S."/>
            <person name="Banfield J.F."/>
        </authorList>
    </citation>
    <scope>NUCLEOTIDE SEQUENCE [LARGE SCALE GENOMIC DNA]</scope>
</reference>
<organism evidence="1 2">
    <name type="scientific">Candidatus Woesebacteria bacterium RIFCSPLOWO2_01_FULL_39_10b</name>
    <dbReference type="NCBI Taxonomy" id="1802517"/>
    <lineage>
        <taxon>Bacteria</taxon>
        <taxon>Candidatus Woeseibacteriota</taxon>
    </lineage>
</organism>
<sequence>MYFLANRTSEYETNNYYWWEDFIGACRANGVDAVLSWGWNQGSSGTFQSRIMDLADGGVGFEGQTLTLDMVQTACGK</sequence>
<evidence type="ECO:0000313" key="1">
    <source>
        <dbReference type="EMBL" id="OGM59899.1"/>
    </source>
</evidence>
<evidence type="ECO:0000313" key="2">
    <source>
        <dbReference type="Proteomes" id="UP000176404"/>
    </source>
</evidence>
<dbReference type="STRING" id="1802517.A2892_02860"/>
<dbReference type="AlphaFoldDB" id="A0A1F8B870"/>
<protein>
    <submittedName>
        <fullName evidence="1">Uncharacterized protein</fullName>
    </submittedName>
</protein>
<proteinExistence type="predicted"/>
<comment type="caution">
    <text evidence="1">The sequence shown here is derived from an EMBL/GenBank/DDBJ whole genome shotgun (WGS) entry which is preliminary data.</text>
</comment>
<dbReference type="EMBL" id="MGHD01000012">
    <property type="protein sequence ID" value="OGM59899.1"/>
    <property type="molecule type" value="Genomic_DNA"/>
</dbReference>
<name>A0A1F8B870_9BACT</name>